<dbReference type="AlphaFoldDB" id="A0A7S7RPT3"/>
<sequence length="374" mass="43759">MLRVLLPILISLSLIADEYTFDIGEVEPKTYEYNGYMRLDNRVQKLDNTDDDYQNSLHLEGLFNFSYFYENITFKTSIMATYDHIKDKTSQSYFPINELYAEAKLNENHTVLLGKESLGWGKGYFFNPVAFFDRPKDPLQPTLSREGFVIGKYNYNKSFNSNLKNISLDLVYLRASDSLNKDYYTLATNKEKSNNIAMRLYLLWYDTDIDVIYNYSDIANDKIGFDFSKNIQTNFEVHGEYAKVIDDNYSYLLGIRYLTEFELTIISEYIYQSEGLNKEQIKTSMLTLPFIAKDYLITSISQKEPFDLLYFSIYYNNMTNLQDLSRQNKVGATYSFSNNIDVDFSYNINSGSGLSEFGKKQVSDFVWLRVTWNY</sequence>
<proteinExistence type="predicted"/>
<name>A0A7S7RPT3_9BACT</name>
<organism evidence="1 2">
    <name type="scientific">Candidatus Sulfurimonas marisnigri</name>
    <dbReference type="NCBI Taxonomy" id="2740405"/>
    <lineage>
        <taxon>Bacteria</taxon>
        <taxon>Pseudomonadati</taxon>
        <taxon>Campylobacterota</taxon>
        <taxon>Epsilonproteobacteria</taxon>
        <taxon>Campylobacterales</taxon>
        <taxon>Sulfurimonadaceae</taxon>
        <taxon>Sulfurimonas</taxon>
    </lineage>
</organism>
<evidence type="ECO:0000313" key="2">
    <source>
        <dbReference type="Proteomes" id="UP000593836"/>
    </source>
</evidence>
<dbReference type="RefSeq" id="WP_194365729.1">
    <property type="nucleotide sequence ID" value="NZ_CP054493.1"/>
</dbReference>
<protein>
    <submittedName>
        <fullName evidence="1">Uncharacterized protein</fullName>
    </submittedName>
</protein>
<reference evidence="1 2" key="1">
    <citation type="submission" date="2020-05" db="EMBL/GenBank/DDBJ databases">
        <title>Sulfurimonas marisnigri, sp. nov., and Sulfurimonas baltica, sp. nov., manganese oxide reducing chemolithoautotrophs of the class Epsilonproteobacteria isolated from the pelagic redoxclines of the Black and Baltic Seas and emended description of the genus Sulfurimonas.</title>
        <authorList>
            <person name="Henkel J.V."/>
            <person name="Laudan C."/>
            <person name="Werner J."/>
            <person name="Neu T."/>
            <person name="Plewe S."/>
            <person name="Sproer C."/>
            <person name="Bunk B."/>
            <person name="Schulz-Vogt H.N."/>
        </authorList>
    </citation>
    <scope>NUCLEOTIDE SEQUENCE [LARGE SCALE GENOMIC DNA]</scope>
    <source>
        <strain evidence="1 2">SoZ1</strain>
    </source>
</reference>
<keyword evidence="2" id="KW-1185">Reference proteome</keyword>
<dbReference type="EMBL" id="CP054493">
    <property type="protein sequence ID" value="QOY53894.1"/>
    <property type="molecule type" value="Genomic_DNA"/>
</dbReference>
<dbReference type="Proteomes" id="UP000593836">
    <property type="component" value="Chromosome"/>
</dbReference>
<gene>
    <name evidence="1" type="ORF">HUE87_08290</name>
</gene>
<evidence type="ECO:0000313" key="1">
    <source>
        <dbReference type="EMBL" id="QOY53894.1"/>
    </source>
</evidence>
<dbReference type="KEGG" id="smas:HUE87_08290"/>
<accession>A0A7S7RPT3</accession>